<name>A0A9P6CI63_9AGAR</name>
<accession>A0A9P6CI63</accession>
<comment type="caution">
    <text evidence="2">The sequence shown here is derived from an EMBL/GenBank/DDBJ whole genome shotgun (WGS) entry which is preliminary data.</text>
</comment>
<gene>
    <name evidence="2" type="ORF">BDZ94DRAFT_1305847</name>
</gene>
<sequence>MVPQRQPLWDYFHRGEKQNGTHFHTYCKGCVIHHQLLQDDSEEELDAASQFNANQQKFQEACTAAGSTRGEKMAFIAHILGSRGIEPCAHASDAAKAEAMRQKSAIAEKVAEKSIGPGSSTQKRPWSDSASHPLQKKSKQAPLKTYRGVDMPFSKEEISAVQAQVLRAVVSANLSFRAMENPEMLKLFGMLRTAAPEIIPSRKVIGGRLLDEAASVVSVGMHKILHGRDIGIVADGWRSLTKDAVDGVCVNIDFKSYTLELILATAKDKTGPGQCQQFEEIIDRIEEKYGCTVIYLSTDVDGGSNKGRKLLGKKRPYLIVPSCWAHQFQLLLGDYFGVSPYAVEVGASATVLIGWINNHGKVRMIFDEAQRQISKDRNGPLQLAVMMHREAIIAAQVGAAKYTEKAQLTEQAIKCCDLIGSHEFWVGLETVIGDIELICYGTNINQSDSTRADQVLLTLAGMFLRFDDHPEPEIAIGMVERLEKQWKACDQPLFILALILNPYERLSCFGSHANLNYFKCNNLLLSVCSLSSPSANTEMKSKKERTVSKAFMQYLAGVGPFADWEAEREGFTSFMGRDPIAVWKAFEGSADVQELSSFAITLLTIVVNQAGCERLFSDLKIKQTQRQNRLGLKKLEKMTMVSANIAAEHKKLGLLEKRSKRKNHRSVKALLDIPRYSDLLEDLNNEDDTERGRGLVTTEAGWRTEMARWVGGQRDTDDRPDADSEPDNNVPIVQTPRIPPPCVTKWAPCTLRTLFEGKIIAPKLKEVLETEFAIEAAYMEALADQEEDEYPDDGALEGSGDDYE</sequence>
<dbReference type="AlphaFoldDB" id="A0A9P6CI63"/>
<evidence type="ECO:0000313" key="2">
    <source>
        <dbReference type="EMBL" id="KAF9466987.1"/>
    </source>
</evidence>
<dbReference type="SUPFAM" id="SSF53098">
    <property type="entry name" value="Ribonuclease H-like"/>
    <property type="match status" value="1"/>
</dbReference>
<dbReference type="OrthoDB" id="3051252at2759"/>
<organism evidence="2 3">
    <name type="scientific">Collybia nuda</name>
    <dbReference type="NCBI Taxonomy" id="64659"/>
    <lineage>
        <taxon>Eukaryota</taxon>
        <taxon>Fungi</taxon>
        <taxon>Dikarya</taxon>
        <taxon>Basidiomycota</taxon>
        <taxon>Agaricomycotina</taxon>
        <taxon>Agaricomycetes</taxon>
        <taxon>Agaricomycetidae</taxon>
        <taxon>Agaricales</taxon>
        <taxon>Tricholomatineae</taxon>
        <taxon>Clitocybaceae</taxon>
        <taxon>Collybia</taxon>
    </lineage>
</organism>
<feature type="region of interest" description="Disordered" evidence="1">
    <location>
        <begin position="783"/>
        <end position="804"/>
    </location>
</feature>
<dbReference type="Proteomes" id="UP000807353">
    <property type="component" value="Unassembled WGS sequence"/>
</dbReference>
<dbReference type="EMBL" id="MU150239">
    <property type="protein sequence ID" value="KAF9466987.1"/>
    <property type="molecule type" value="Genomic_DNA"/>
</dbReference>
<feature type="region of interest" description="Disordered" evidence="1">
    <location>
        <begin position="707"/>
        <end position="737"/>
    </location>
</feature>
<feature type="compositionally biased region" description="Polar residues" evidence="1">
    <location>
        <begin position="117"/>
        <end position="132"/>
    </location>
</feature>
<feature type="region of interest" description="Disordered" evidence="1">
    <location>
        <begin position="106"/>
        <end position="141"/>
    </location>
</feature>
<proteinExistence type="predicted"/>
<keyword evidence="3" id="KW-1185">Reference proteome</keyword>
<dbReference type="InterPro" id="IPR012337">
    <property type="entry name" value="RNaseH-like_sf"/>
</dbReference>
<protein>
    <submittedName>
        <fullName evidence="2">Ribonuclease H-like domain-containing protein</fullName>
    </submittedName>
</protein>
<reference evidence="2" key="1">
    <citation type="submission" date="2020-11" db="EMBL/GenBank/DDBJ databases">
        <authorList>
            <consortium name="DOE Joint Genome Institute"/>
            <person name="Ahrendt S."/>
            <person name="Riley R."/>
            <person name="Andreopoulos W."/>
            <person name="Labutti K."/>
            <person name="Pangilinan J."/>
            <person name="Ruiz-Duenas F.J."/>
            <person name="Barrasa J.M."/>
            <person name="Sanchez-Garcia M."/>
            <person name="Camarero S."/>
            <person name="Miyauchi S."/>
            <person name="Serrano A."/>
            <person name="Linde D."/>
            <person name="Babiker R."/>
            <person name="Drula E."/>
            <person name="Ayuso-Fernandez I."/>
            <person name="Pacheco R."/>
            <person name="Padilla G."/>
            <person name="Ferreira P."/>
            <person name="Barriuso J."/>
            <person name="Kellner H."/>
            <person name="Castanera R."/>
            <person name="Alfaro M."/>
            <person name="Ramirez L."/>
            <person name="Pisabarro A.G."/>
            <person name="Kuo A."/>
            <person name="Tritt A."/>
            <person name="Lipzen A."/>
            <person name="He G."/>
            <person name="Yan M."/>
            <person name="Ng V."/>
            <person name="Cullen D."/>
            <person name="Martin F."/>
            <person name="Rosso M.-N."/>
            <person name="Henrissat B."/>
            <person name="Hibbett D."/>
            <person name="Martinez A.T."/>
            <person name="Grigoriev I.V."/>
        </authorList>
    </citation>
    <scope>NUCLEOTIDE SEQUENCE</scope>
    <source>
        <strain evidence="2">CBS 247.69</strain>
    </source>
</reference>
<evidence type="ECO:0000256" key="1">
    <source>
        <dbReference type="SAM" id="MobiDB-lite"/>
    </source>
</evidence>
<evidence type="ECO:0000313" key="3">
    <source>
        <dbReference type="Proteomes" id="UP000807353"/>
    </source>
</evidence>